<organism evidence="3 4">
    <name type="scientific">Poriferisphaera corsica</name>
    <dbReference type="NCBI Taxonomy" id="2528020"/>
    <lineage>
        <taxon>Bacteria</taxon>
        <taxon>Pseudomonadati</taxon>
        <taxon>Planctomycetota</taxon>
        <taxon>Phycisphaerae</taxon>
        <taxon>Phycisphaerales</taxon>
        <taxon>Phycisphaeraceae</taxon>
        <taxon>Poriferisphaera</taxon>
    </lineage>
</organism>
<dbReference type="InterPro" id="IPR000683">
    <property type="entry name" value="Gfo/Idh/MocA-like_OxRdtase_N"/>
</dbReference>
<accession>A0A517YWG1</accession>
<gene>
    <name evidence="3" type="primary">yvaA</name>
    <name evidence="3" type="ORF">KS4_26350</name>
</gene>
<evidence type="ECO:0000259" key="1">
    <source>
        <dbReference type="Pfam" id="PF01408"/>
    </source>
</evidence>
<dbReference type="GO" id="GO:0016491">
    <property type="term" value="F:oxidoreductase activity"/>
    <property type="evidence" value="ECO:0007669"/>
    <property type="project" value="UniProtKB-KW"/>
</dbReference>
<dbReference type="RefSeq" id="WP_200761224.1">
    <property type="nucleotide sequence ID" value="NZ_CP036425.1"/>
</dbReference>
<dbReference type="Gene3D" id="3.40.50.720">
    <property type="entry name" value="NAD(P)-binding Rossmann-like Domain"/>
    <property type="match status" value="1"/>
</dbReference>
<dbReference type="InterPro" id="IPR036291">
    <property type="entry name" value="NAD(P)-bd_dom_sf"/>
</dbReference>
<dbReference type="PANTHER" id="PTHR43708:SF8">
    <property type="entry name" value="OXIDOREDUCTASE"/>
    <property type="match status" value="1"/>
</dbReference>
<dbReference type="Pfam" id="PF01408">
    <property type="entry name" value="GFO_IDH_MocA"/>
    <property type="match status" value="1"/>
</dbReference>
<dbReference type="AlphaFoldDB" id="A0A517YWG1"/>
<dbReference type="EMBL" id="CP036425">
    <property type="protein sequence ID" value="QDU34565.1"/>
    <property type="molecule type" value="Genomic_DNA"/>
</dbReference>
<dbReference type="GO" id="GO:0000166">
    <property type="term" value="F:nucleotide binding"/>
    <property type="evidence" value="ECO:0007669"/>
    <property type="project" value="InterPro"/>
</dbReference>
<dbReference type="InterPro" id="IPR051317">
    <property type="entry name" value="Gfo/Idh/MocA_oxidoreduct"/>
</dbReference>
<name>A0A517YWG1_9BACT</name>
<dbReference type="KEGG" id="pcor:KS4_26350"/>
<dbReference type="SUPFAM" id="SSF55347">
    <property type="entry name" value="Glyceraldehyde-3-phosphate dehydrogenase-like, C-terminal domain"/>
    <property type="match status" value="1"/>
</dbReference>
<sequence length="370" mass="42127">MNCASNHDYDRPIRVGIAGLGRSGWHIHAMAMDAVGQEKYEICAVFDLDTARSQEAVDKFSAVACESYEELARFEGIDLIVVATPNHLHAEHAMKALQHGKHVVIEKPLGCSVAEVLPVIAYANKKGLICAPYQNRRYDPHFLKVMEIVKSGVLGRVFQINMTVHAFTRRWDWQTLKEFGGGMLNNTGAHFADQAIQFIDGDNLDVFCHFDRALSMGDADDHAMIMMRSPGNPFVMLELSSACAKASDLWLVMGDRGTLWGNMNELHWKTTNFDELPEHEVLRTPTENRWYQFEEVPWEEHHWKLEGDEAKPTWTLEKYYVDLYATIRQGSQLYVSPESVIRQMRVLEQARDSAEAFWSKANLKPVQLNA</sequence>
<dbReference type="PANTHER" id="PTHR43708">
    <property type="entry name" value="CONSERVED EXPRESSED OXIDOREDUCTASE (EUROFUNG)"/>
    <property type="match status" value="1"/>
</dbReference>
<dbReference type="Gene3D" id="3.30.360.10">
    <property type="entry name" value="Dihydrodipicolinate Reductase, domain 2"/>
    <property type="match status" value="1"/>
</dbReference>
<dbReference type="Proteomes" id="UP000317369">
    <property type="component" value="Chromosome"/>
</dbReference>
<protein>
    <submittedName>
        <fullName evidence="3">Putative oxidoreductase YvaA</fullName>
        <ecNumber evidence="3">1.-.-.-</ecNumber>
    </submittedName>
</protein>
<feature type="domain" description="Gfo/Idh/MocA-like oxidoreductase N-terminal" evidence="1">
    <location>
        <begin position="13"/>
        <end position="131"/>
    </location>
</feature>
<evidence type="ECO:0000259" key="2">
    <source>
        <dbReference type="Pfam" id="PF22725"/>
    </source>
</evidence>
<dbReference type="EC" id="1.-.-.-" evidence="3"/>
<reference evidence="3 4" key="1">
    <citation type="submission" date="2019-02" db="EMBL/GenBank/DDBJ databases">
        <title>Deep-cultivation of Planctomycetes and their phenomic and genomic characterization uncovers novel biology.</title>
        <authorList>
            <person name="Wiegand S."/>
            <person name="Jogler M."/>
            <person name="Boedeker C."/>
            <person name="Pinto D."/>
            <person name="Vollmers J."/>
            <person name="Rivas-Marin E."/>
            <person name="Kohn T."/>
            <person name="Peeters S.H."/>
            <person name="Heuer A."/>
            <person name="Rast P."/>
            <person name="Oberbeckmann S."/>
            <person name="Bunk B."/>
            <person name="Jeske O."/>
            <person name="Meyerdierks A."/>
            <person name="Storesund J.E."/>
            <person name="Kallscheuer N."/>
            <person name="Luecker S."/>
            <person name="Lage O.M."/>
            <person name="Pohl T."/>
            <person name="Merkel B.J."/>
            <person name="Hornburger P."/>
            <person name="Mueller R.-W."/>
            <person name="Bruemmer F."/>
            <person name="Labrenz M."/>
            <person name="Spormann A.M."/>
            <person name="Op den Camp H."/>
            <person name="Overmann J."/>
            <person name="Amann R."/>
            <person name="Jetten M.S.M."/>
            <person name="Mascher T."/>
            <person name="Medema M.H."/>
            <person name="Devos D.P."/>
            <person name="Kaster A.-K."/>
            <person name="Ovreas L."/>
            <person name="Rohde M."/>
            <person name="Galperin M.Y."/>
            <person name="Jogler C."/>
        </authorList>
    </citation>
    <scope>NUCLEOTIDE SEQUENCE [LARGE SCALE GENOMIC DNA]</scope>
    <source>
        <strain evidence="3 4">KS4</strain>
    </source>
</reference>
<evidence type="ECO:0000313" key="3">
    <source>
        <dbReference type="EMBL" id="QDU34565.1"/>
    </source>
</evidence>
<keyword evidence="4" id="KW-1185">Reference proteome</keyword>
<feature type="domain" description="GFO/IDH/MocA-like oxidoreductase" evidence="2">
    <location>
        <begin position="142"/>
        <end position="259"/>
    </location>
</feature>
<dbReference type="SUPFAM" id="SSF51735">
    <property type="entry name" value="NAD(P)-binding Rossmann-fold domains"/>
    <property type="match status" value="1"/>
</dbReference>
<keyword evidence="3" id="KW-0560">Oxidoreductase</keyword>
<proteinExistence type="predicted"/>
<evidence type="ECO:0000313" key="4">
    <source>
        <dbReference type="Proteomes" id="UP000317369"/>
    </source>
</evidence>
<dbReference type="Pfam" id="PF22725">
    <property type="entry name" value="GFO_IDH_MocA_C3"/>
    <property type="match status" value="1"/>
</dbReference>
<dbReference type="InterPro" id="IPR055170">
    <property type="entry name" value="GFO_IDH_MocA-like_dom"/>
</dbReference>